<evidence type="ECO:0000256" key="1">
    <source>
        <dbReference type="SAM" id="MobiDB-lite"/>
    </source>
</evidence>
<sequence length="171" mass="18092">MIHYQLRCTSTATEHAFDGWFKDSAGFEALAKAGLVECPVCGGTNVARALMAPAIPKKGRPARNAAPPPEPSAPAAPAPAAQAEPPRPAGAPGMAGPIPAELRAMLQRLRAEVEKSCDYVGPDFAEEARRMHRGETDRRGIFGEASDAEAEALRDEGIEVSRIPWVPPSDA</sequence>
<feature type="compositionally biased region" description="Pro residues" evidence="1">
    <location>
        <begin position="66"/>
        <end position="77"/>
    </location>
</feature>
<feature type="compositionally biased region" description="Low complexity" evidence="1">
    <location>
        <begin position="78"/>
        <end position="98"/>
    </location>
</feature>
<feature type="region of interest" description="Disordered" evidence="1">
    <location>
        <begin position="58"/>
        <end position="98"/>
    </location>
</feature>
<dbReference type="Pfam" id="PF06676">
    <property type="entry name" value="DUF1178"/>
    <property type="match status" value="1"/>
</dbReference>
<organism evidence="2 3">
    <name type="scientific">Roseomonas nitratireducens</name>
    <dbReference type="NCBI Taxonomy" id="2820810"/>
    <lineage>
        <taxon>Bacteria</taxon>
        <taxon>Pseudomonadati</taxon>
        <taxon>Pseudomonadota</taxon>
        <taxon>Alphaproteobacteria</taxon>
        <taxon>Acetobacterales</taxon>
        <taxon>Roseomonadaceae</taxon>
        <taxon>Roseomonas</taxon>
    </lineage>
</organism>
<proteinExistence type="predicted"/>
<comment type="caution">
    <text evidence="2">The sequence shown here is derived from an EMBL/GenBank/DDBJ whole genome shotgun (WGS) entry which is preliminary data.</text>
</comment>
<dbReference type="Proteomes" id="UP000680815">
    <property type="component" value="Unassembled WGS sequence"/>
</dbReference>
<protein>
    <submittedName>
        <fullName evidence="2">DUF1178 family protein</fullName>
    </submittedName>
</protein>
<dbReference type="RefSeq" id="WP_209352843.1">
    <property type="nucleotide sequence ID" value="NZ_JAGIYZ010000016.1"/>
</dbReference>
<evidence type="ECO:0000313" key="2">
    <source>
        <dbReference type="EMBL" id="MBP0465452.1"/>
    </source>
</evidence>
<dbReference type="EMBL" id="JAGIYZ010000016">
    <property type="protein sequence ID" value="MBP0465452.1"/>
    <property type="molecule type" value="Genomic_DNA"/>
</dbReference>
<name>A0ABS4AVQ2_9PROT</name>
<evidence type="ECO:0000313" key="3">
    <source>
        <dbReference type="Proteomes" id="UP000680815"/>
    </source>
</evidence>
<gene>
    <name evidence="2" type="ORF">J5Y09_16120</name>
</gene>
<reference evidence="2 3" key="1">
    <citation type="submission" date="2021-03" db="EMBL/GenBank/DDBJ databases">
        <authorList>
            <person name="So Y."/>
        </authorList>
    </citation>
    <scope>NUCLEOTIDE SEQUENCE [LARGE SCALE GENOMIC DNA]</scope>
    <source>
        <strain evidence="2 3">PWR1</strain>
    </source>
</reference>
<keyword evidence="3" id="KW-1185">Reference proteome</keyword>
<accession>A0ABS4AVQ2</accession>
<dbReference type="InterPro" id="IPR009562">
    <property type="entry name" value="DUF1178"/>
</dbReference>
<dbReference type="PIRSF" id="PIRSF032131">
    <property type="entry name" value="UCP032131"/>
    <property type="match status" value="1"/>
</dbReference>